<keyword evidence="2" id="KW-1185">Reference proteome</keyword>
<protein>
    <submittedName>
        <fullName evidence="1">Unplaced genomic scaffold K443scaffold_178, whole genome shotgun sequence</fullName>
    </submittedName>
</protein>
<sequence>MWRKANGNTNTLLFGRPFNVSASNKLKINWTVLYQSLRERSYAIYRSVGFFGTGLKRRISRIHIKSDFSPEVFYNDFLPITTITSPEETLTLPSPEHLAIHAAARWLIFRKRMTTFFQQHRRN</sequence>
<evidence type="ECO:0000313" key="1">
    <source>
        <dbReference type="EMBL" id="KIJ96705.1"/>
    </source>
</evidence>
<name>A0A0C9WVX1_9AGAR</name>
<dbReference type="HOGENOM" id="CLU_2015634_0_0_1"/>
<evidence type="ECO:0000313" key="2">
    <source>
        <dbReference type="Proteomes" id="UP000054477"/>
    </source>
</evidence>
<dbReference type="EMBL" id="KN838713">
    <property type="protein sequence ID" value="KIJ96705.1"/>
    <property type="molecule type" value="Genomic_DNA"/>
</dbReference>
<dbReference type="AlphaFoldDB" id="A0A0C9WVX1"/>
<accession>A0A0C9WVX1</accession>
<gene>
    <name evidence="1" type="ORF">K443DRAFT_682109</name>
</gene>
<proteinExistence type="predicted"/>
<dbReference type="Proteomes" id="UP000054477">
    <property type="component" value="Unassembled WGS sequence"/>
</dbReference>
<reference evidence="1 2" key="1">
    <citation type="submission" date="2014-04" db="EMBL/GenBank/DDBJ databases">
        <authorList>
            <consortium name="DOE Joint Genome Institute"/>
            <person name="Kuo A."/>
            <person name="Kohler A."/>
            <person name="Nagy L.G."/>
            <person name="Floudas D."/>
            <person name="Copeland A."/>
            <person name="Barry K.W."/>
            <person name="Cichocki N."/>
            <person name="Veneault-Fourrey C."/>
            <person name="LaButti K."/>
            <person name="Lindquist E.A."/>
            <person name="Lipzen A."/>
            <person name="Lundell T."/>
            <person name="Morin E."/>
            <person name="Murat C."/>
            <person name="Sun H."/>
            <person name="Tunlid A."/>
            <person name="Henrissat B."/>
            <person name="Grigoriev I.V."/>
            <person name="Hibbett D.S."/>
            <person name="Martin F."/>
            <person name="Nordberg H.P."/>
            <person name="Cantor M.N."/>
            <person name="Hua S.X."/>
        </authorList>
    </citation>
    <scope>NUCLEOTIDE SEQUENCE [LARGE SCALE GENOMIC DNA]</scope>
    <source>
        <strain evidence="1 2">LaAM-08-1</strain>
    </source>
</reference>
<organism evidence="1 2">
    <name type="scientific">Laccaria amethystina LaAM-08-1</name>
    <dbReference type="NCBI Taxonomy" id="1095629"/>
    <lineage>
        <taxon>Eukaryota</taxon>
        <taxon>Fungi</taxon>
        <taxon>Dikarya</taxon>
        <taxon>Basidiomycota</taxon>
        <taxon>Agaricomycotina</taxon>
        <taxon>Agaricomycetes</taxon>
        <taxon>Agaricomycetidae</taxon>
        <taxon>Agaricales</taxon>
        <taxon>Agaricineae</taxon>
        <taxon>Hydnangiaceae</taxon>
        <taxon>Laccaria</taxon>
    </lineage>
</organism>
<reference evidence="2" key="2">
    <citation type="submission" date="2015-01" db="EMBL/GenBank/DDBJ databases">
        <title>Evolutionary Origins and Diversification of the Mycorrhizal Mutualists.</title>
        <authorList>
            <consortium name="DOE Joint Genome Institute"/>
            <consortium name="Mycorrhizal Genomics Consortium"/>
            <person name="Kohler A."/>
            <person name="Kuo A."/>
            <person name="Nagy L.G."/>
            <person name="Floudas D."/>
            <person name="Copeland A."/>
            <person name="Barry K.W."/>
            <person name="Cichocki N."/>
            <person name="Veneault-Fourrey C."/>
            <person name="LaButti K."/>
            <person name="Lindquist E.A."/>
            <person name="Lipzen A."/>
            <person name="Lundell T."/>
            <person name="Morin E."/>
            <person name="Murat C."/>
            <person name="Riley R."/>
            <person name="Ohm R."/>
            <person name="Sun H."/>
            <person name="Tunlid A."/>
            <person name="Henrissat B."/>
            <person name="Grigoriev I.V."/>
            <person name="Hibbett D.S."/>
            <person name="Martin F."/>
        </authorList>
    </citation>
    <scope>NUCLEOTIDE SEQUENCE [LARGE SCALE GENOMIC DNA]</scope>
    <source>
        <strain evidence="2">LaAM-08-1</strain>
    </source>
</reference>